<feature type="region of interest" description="Disordered" evidence="2">
    <location>
        <begin position="1"/>
        <end position="20"/>
    </location>
</feature>
<keyword evidence="1" id="KW-0560">Oxidoreductase</keyword>
<gene>
    <name evidence="4" type="ORF">GCM10011505_42550</name>
</gene>
<proteinExistence type="predicted"/>
<comment type="caution">
    <text evidence="4">The sequence shown here is derived from an EMBL/GenBank/DDBJ whole genome shotgun (WGS) entry which is preliminary data.</text>
</comment>
<dbReference type="EMBL" id="BMDZ01000070">
    <property type="protein sequence ID" value="GGB57142.1"/>
    <property type="molecule type" value="Genomic_DNA"/>
</dbReference>
<protein>
    <recommendedName>
        <fullName evidence="3">Aldehyde dehydrogenase domain-containing protein</fullName>
    </recommendedName>
</protein>
<feature type="domain" description="Aldehyde dehydrogenase" evidence="3">
    <location>
        <begin position="247"/>
        <end position="359"/>
    </location>
</feature>
<evidence type="ECO:0000313" key="5">
    <source>
        <dbReference type="Proteomes" id="UP000603352"/>
    </source>
</evidence>
<name>A0ABQ1J2B7_9PROT</name>
<dbReference type="Pfam" id="PF00171">
    <property type="entry name" value="Aldedh"/>
    <property type="match status" value="1"/>
</dbReference>
<dbReference type="RefSeq" id="WP_188581693.1">
    <property type="nucleotide sequence ID" value="NZ_BMDZ01000070.1"/>
</dbReference>
<dbReference type="InterPro" id="IPR016161">
    <property type="entry name" value="Ald_DH/histidinol_DH"/>
</dbReference>
<feature type="compositionally biased region" description="Basic and acidic residues" evidence="2">
    <location>
        <begin position="1"/>
        <end position="10"/>
    </location>
</feature>
<reference evidence="5" key="1">
    <citation type="journal article" date="2019" name="Int. J. Syst. Evol. Microbiol.">
        <title>The Global Catalogue of Microorganisms (GCM) 10K type strain sequencing project: providing services to taxonomists for standard genome sequencing and annotation.</title>
        <authorList>
            <consortium name="The Broad Institute Genomics Platform"/>
            <consortium name="The Broad Institute Genome Sequencing Center for Infectious Disease"/>
            <person name="Wu L."/>
            <person name="Ma J."/>
        </authorList>
    </citation>
    <scope>NUCLEOTIDE SEQUENCE [LARGE SCALE GENOMIC DNA]</scope>
    <source>
        <strain evidence="5">CGMCC 1.10188</strain>
    </source>
</reference>
<evidence type="ECO:0000256" key="2">
    <source>
        <dbReference type="SAM" id="MobiDB-lite"/>
    </source>
</evidence>
<dbReference type="SUPFAM" id="SSF53720">
    <property type="entry name" value="ALDH-like"/>
    <property type="match status" value="1"/>
</dbReference>
<dbReference type="Proteomes" id="UP000603352">
    <property type="component" value="Unassembled WGS sequence"/>
</dbReference>
<evidence type="ECO:0000256" key="1">
    <source>
        <dbReference type="ARBA" id="ARBA00023002"/>
    </source>
</evidence>
<evidence type="ECO:0000313" key="4">
    <source>
        <dbReference type="EMBL" id="GGB57142.1"/>
    </source>
</evidence>
<sequence>MMDSLSHEHTAPAAPDAGALSDAGAPPGALILNDRIARLEAASTAWAQTTLADRIGVIEAVRDALMAAAEDWVRAAATAKQLTAEAAALGEEWQSGPYALMSGCNDYLHTLRGLAADAAKGAGTRPRHLRGLKTRALPNGQLAVEVLPATHWDKVLFSGVKAEVWMRPGITALGLKDHVAASQSSPPASRSGWVSLVLGAGNITAIAPLDCLHKLLIDHAVVVLKLNPVLDAMKPVLERVFAPLIARDALAIVSGDGAVGAWLCRHPRIADIHVTGSAATWGAIVWGSGATGQRNRAADAPANPSPVTAELGCVSPTIVVPGPWSAADIAFQAENIASQKLHNAGFNCIACQMLVLPQDWPAGNRLLAAVERVMAAAPRRALWYPGAAARVAAALDGAGHVVRRLAACRTFPSVRAVR</sequence>
<evidence type="ECO:0000259" key="3">
    <source>
        <dbReference type="Pfam" id="PF00171"/>
    </source>
</evidence>
<keyword evidence="5" id="KW-1185">Reference proteome</keyword>
<accession>A0ABQ1J2B7</accession>
<dbReference type="Gene3D" id="3.40.605.10">
    <property type="entry name" value="Aldehyde Dehydrogenase, Chain A, domain 1"/>
    <property type="match status" value="1"/>
</dbReference>
<organism evidence="4 5">
    <name type="scientific">Tistrella bauzanensis</name>
    <dbReference type="NCBI Taxonomy" id="657419"/>
    <lineage>
        <taxon>Bacteria</taxon>
        <taxon>Pseudomonadati</taxon>
        <taxon>Pseudomonadota</taxon>
        <taxon>Alphaproteobacteria</taxon>
        <taxon>Geminicoccales</taxon>
        <taxon>Geminicoccaceae</taxon>
        <taxon>Tistrella</taxon>
    </lineage>
</organism>
<dbReference type="InterPro" id="IPR015590">
    <property type="entry name" value="Aldehyde_DH_dom"/>
</dbReference>
<dbReference type="InterPro" id="IPR016162">
    <property type="entry name" value="Ald_DH_N"/>
</dbReference>